<dbReference type="Pfam" id="PF25425">
    <property type="entry name" value="YfjL_N"/>
    <property type="match status" value="1"/>
</dbReference>
<gene>
    <name evidence="3" type="ORF">GCM10008013_16380</name>
</gene>
<dbReference type="InterPro" id="IPR057359">
    <property type="entry name" value="YfjL_N"/>
</dbReference>
<keyword evidence="1" id="KW-1133">Transmembrane helix</keyword>
<keyword evidence="1" id="KW-0472">Membrane</keyword>
<sequence length="249" mass="29727">MRKIRIQYIVLFLIFILFGSVAFFFYTEINGYPWKHAEVKREAVTYMKEKYNMDVKVVGSSFNFKFDYYTAQVYNTKDSNKTVIRIEKQRFYDENNQAGGEQLEDNYREVYWEKEINDELHQKYSTFYKLNDIETSTIDIPSFTSPLRNGVSSLQDRNGVFIPSAPEYNYILDVDLKTNDFTEELLQELIFVIRDLVNTEFRVDIVVSGKYEVSDTEGERRRTKYLDLPYEKLKEIENVEDLKKEISEY</sequence>
<feature type="transmembrane region" description="Helical" evidence="1">
    <location>
        <begin position="6"/>
        <end position="26"/>
    </location>
</feature>
<organism evidence="3 4">
    <name type="scientific">Paenibacillus segetis</name>
    <dbReference type="NCBI Taxonomy" id="1325360"/>
    <lineage>
        <taxon>Bacteria</taxon>
        <taxon>Bacillati</taxon>
        <taxon>Bacillota</taxon>
        <taxon>Bacilli</taxon>
        <taxon>Bacillales</taxon>
        <taxon>Paenibacillaceae</taxon>
        <taxon>Paenibacillus</taxon>
    </lineage>
</organism>
<evidence type="ECO:0000313" key="4">
    <source>
        <dbReference type="Proteomes" id="UP000659344"/>
    </source>
</evidence>
<evidence type="ECO:0000256" key="1">
    <source>
        <dbReference type="SAM" id="Phobius"/>
    </source>
</evidence>
<evidence type="ECO:0000313" key="3">
    <source>
        <dbReference type="EMBL" id="GGH19585.1"/>
    </source>
</evidence>
<keyword evidence="1" id="KW-0812">Transmembrane</keyword>
<protein>
    <recommendedName>
        <fullName evidence="2">YfjL-like N-terminal domain-containing protein</fullName>
    </recommendedName>
</protein>
<name>A0ABQ1YCI7_9BACL</name>
<feature type="domain" description="YfjL-like N-terminal" evidence="2">
    <location>
        <begin position="8"/>
        <end position="91"/>
    </location>
</feature>
<proteinExistence type="predicted"/>
<evidence type="ECO:0000259" key="2">
    <source>
        <dbReference type="Pfam" id="PF25425"/>
    </source>
</evidence>
<accession>A0ABQ1YCI7</accession>
<dbReference type="RefSeq" id="WP_188537553.1">
    <property type="nucleotide sequence ID" value="NZ_BMFT01000001.1"/>
</dbReference>
<dbReference type="Proteomes" id="UP000659344">
    <property type="component" value="Unassembled WGS sequence"/>
</dbReference>
<comment type="caution">
    <text evidence="3">The sequence shown here is derived from an EMBL/GenBank/DDBJ whole genome shotgun (WGS) entry which is preliminary data.</text>
</comment>
<dbReference type="EMBL" id="BMFT01000001">
    <property type="protein sequence ID" value="GGH19585.1"/>
    <property type="molecule type" value="Genomic_DNA"/>
</dbReference>
<keyword evidence="4" id="KW-1185">Reference proteome</keyword>
<reference evidence="4" key="1">
    <citation type="journal article" date="2019" name="Int. J. Syst. Evol. Microbiol.">
        <title>The Global Catalogue of Microorganisms (GCM) 10K type strain sequencing project: providing services to taxonomists for standard genome sequencing and annotation.</title>
        <authorList>
            <consortium name="The Broad Institute Genomics Platform"/>
            <consortium name="The Broad Institute Genome Sequencing Center for Infectious Disease"/>
            <person name="Wu L."/>
            <person name="Ma J."/>
        </authorList>
    </citation>
    <scope>NUCLEOTIDE SEQUENCE [LARGE SCALE GENOMIC DNA]</scope>
    <source>
        <strain evidence="4">CGMCC 1.12769</strain>
    </source>
</reference>